<feature type="signal peptide" evidence="1">
    <location>
        <begin position="1"/>
        <end position="18"/>
    </location>
</feature>
<evidence type="ECO:0000256" key="1">
    <source>
        <dbReference type="SAM" id="SignalP"/>
    </source>
</evidence>
<dbReference type="Gene3D" id="2.40.10.10">
    <property type="entry name" value="Trypsin-like serine proteases"/>
    <property type="match status" value="1"/>
</dbReference>
<dbReference type="GO" id="GO:0004252">
    <property type="term" value="F:serine-type endopeptidase activity"/>
    <property type="evidence" value="ECO:0007669"/>
    <property type="project" value="TreeGrafter"/>
</dbReference>
<dbReference type="AlphaFoldDB" id="A0A1Q9C5F8"/>
<name>A0A1Q9C5F8_SYMMI</name>
<dbReference type="Pfam" id="PF13365">
    <property type="entry name" value="Trypsin_2"/>
    <property type="match status" value="1"/>
</dbReference>
<feature type="non-terminal residue" evidence="2">
    <location>
        <position position="296"/>
    </location>
</feature>
<accession>A0A1Q9C5F8</accession>
<keyword evidence="2" id="KW-0645">Protease</keyword>
<dbReference type="SUPFAM" id="SSF50494">
    <property type="entry name" value="Trypsin-like serine proteases"/>
    <property type="match status" value="1"/>
</dbReference>
<comment type="caution">
    <text evidence="2">The sequence shown here is derived from an EMBL/GenBank/DDBJ whole genome shotgun (WGS) entry which is preliminary data.</text>
</comment>
<feature type="chain" id="PRO_5012706073" evidence="1">
    <location>
        <begin position="19"/>
        <end position="296"/>
    </location>
</feature>
<dbReference type="EMBL" id="LSRX01001657">
    <property type="protein sequence ID" value="OLP78135.1"/>
    <property type="molecule type" value="Genomic_DNA"/>
</dbReference>
<keyword evidence="3" id="KW-1185">Reference proteome</keyword>
<keyword evidence="2" id="KW-0378">Hydrolase</keyword>
<dbReference type="GO" id="GO:0006508">
    <property type="term" value="P:proteolysis"/>
    <property type="evidence" value="ECO:0007669"/>
    <property type="project" value="UniProtKB-KW"/>
</dbReference>
<dbReference type="Proteomes" id="UP000186817">
    <property type="component" value="Unassembled WGS sequence"/>
</dbReference>
<sequence length="296" mass="32558">MVSCATTILVLGFLEAYADHVVPLNSVVKVHRDGSYPSLKERLVRAQYAQLFLALAADSGRGGVRTMVVFMIDIDVALVNGLGYTLHWQRRRQYRSSREAQHSECWFGVAVILTNAHCIEWHAQVKVQQRGQDTKYLARVVSVGWEADCAVLTVEAAGNWAAGQGKGTLEFSVSICAACFLYTAAKEVDDDSDEEQEKISDLREAAFTEVQLSKKVPHLEEHVLCVGFPVGGDTISVTSGVVSRVEVMTYAPALECTLLEDHPFQSLSSDQAENIGYVIPTVVIMHFLSDLLKHNG</sequence>
<dbReference type="PANTHER" id="PTHR45980">
    <property type="match status" value="1"/>
</dbReference>
<organism evidence="2 3">
    <name type="scientific">Symbiodinium microadriaticum</name>
    <name type="common">Dinoflagellate</name>
    <name type="synonym">Zooxanthella microadriatica</name>
    <dbReference type="NCBI Taxonomy" id="2951"/>
    <lineage>
        <taxon>Eukaryota</taxon>
        <taxon>Sar</taxon>
        <taxon>Alveolata</taxon>
        <taxon>Dinophyceae</taxon>
        <taxon>Suessiales</taxon>
        <taxon>Symbiodiniaceae</taxon>
        <taxon>Symbiodinium</taxon>
    </lineage>
</organism>
<dbReference type="InterPro" id="IPR009003">
    <property type="entry name" value="Peptidase_S1_PA"/>
</dbReference>
<evidence type="ECO:0000313" key="2">
    <source>
        <dbReference type="EMBL" id="OLP78135.1"/>
    </source>
</evidence>
<dbReference type="OrthoDB" id="4217619at2759"/>
<dbReference type="InterPro" id="IPR043504">
    <property type="entry name" value="Peptidase_S1_PA_chymotrypsin"/>
</dbReference>
<keyword evidence="1" id="KW-0732">Signal</keyword>
<proteinExistence type="predicted"/>
<gene>
    <name evidence="2" type="primary">DEGP9</name>
    <name evidence="2" type="ORF">AK812_SmicGene41719</name>
</gene>
<reference evidence="2 3" key="1">
    <citation type="submission" date="2016-02" db="EMBL/GenBank/DDBJ databases">
        <title>Genome analysis of coral dinoflagellate symbionts highlights evolutionary adaptations to a symbiotic lifestyle.</title>
        <authorList>
            <person name="Aranda M."/>
            <person name="Li Y."/>
            <person name="Liew Y.J."/>
            <person name="Baumgarten S."/>
            <person name="Simakov O."/>
            <person name="Wilson M."/>
            <person name="Piel J."/>
            <person name="Ashoor H."/>
            <person name="Bougouffa S."/>
            <person name="Bajic V.B."/>
            <person name="Ryu T."/>
            <person name="Ravasi T."/>
            <person name="Bayer T."/>
            <person name="Micklem G."/>
            <person name="Kim H."/>
            <person name="Bhak J."/>
            <person name="Lajeunesse T.C."/>
            <person name="Voolstra C.R."/>
        </authorList>
    </citation>
    <scope>NUCLEOTIDE SEQUENCE [LARGE SCALE GENOMIC DNA]</scope>
    <source>
        <strain evidence="2 3">CCMP2467</strain>
    </source>
</reference>
<evidence type="ECO:0000313" key="3">
    <source>
        <dbReference type="Proteomes" id="UP000186817"/>
    </source>
</evidence>
<dbReference type="PANTHER" id="PTHR45980:SF18">
    <property type="entry name" value="PROTEASE DO-LIKE 9"/>
    <property type="match status" value="1"/>
</dbReference>
<protein>
    <submittedName>
        <fullName evidence="2">Protease Do-like 9</fullName>
    </submittedName>
</protein>